<dbReference type="Proteomes" id="UP000323386">
    <property type="component" value="Unassembled WGS sequence"/>
</dbReference>
<comment type="subcellular location">
    <subcellularLocation>
        <location evidence="1">Membrane</location>
        <topology evidence="1">Multi-pass membrane protein</topology>
    </subcellularLocation>
</comment>
<dbReference type="InterPro" id="IPR006634">
    <property type="entry name" value="TLC-dom"/>
</dbReference>
<dbReference type="GO" id="GO:0005783">
    <property type="term" value="C:endoplasmic reticulum"/>
    <property type="evidence" value="ECO:0007669"/>
    <property type="project" value="TreeGrafter"/>
</dbReference>
<evidence type="ECO:0000256" key="6">
    <source>
        <dbReference type="SAM" id="MobiDB-lite"/>
    </source>
</evidence>
<reference evidence="9 10" key="1">
    <citation type="submission" date="2018-03" db="EMBL/GenBank/DDBJ databases">
        <authorList>
            <person name="Guldener U."/>
        </authorList>
    </citation>
    <scope>NUCLEOTIDE SEQUENCE [LARGE SCALE GENOMIC DNA]</scope>
    <source>
        <strain evidence="9 10">DAOM196992</strain>
    </source>
</reference>
<feature type="region of interest" description="Disordered" evidence="6">
    <location>
        <begin position="288"/>
        <end position="315"/>
    </location>
</feature>
<accession>A0A5C3ERW4</accession>
<evidence type="ECO:0000259" key="8">
    <source>
        <dbReference type="PROSITE" id="PS50922"/>
    </source>
</evidence>
<dbReference type="PANTHER" id="PTHR13439">
    <property type="entry name" value="CT120 PROTEIN"/>
    <property type="match status" value="1"/>
</dbReference>
<evidence type="ECO:0000256" key="3">
    <source>
        <dbReference type="ARBA" id="ARBA00022989"/>
    </source>
</evidence>
<name>A0A5C3ERW4_9BASI</name>
<keyword evidence="10" id="KW-1185">Reference proteome</keyword>
<dbReference type="PANTHER" id="PTHR13439:SF0">
    <property type="entry name" value="TOPOISOMERASE I DAMAGE AFFECTED PROTEIN 4"/>
    <property type="match status" value="1"/>
</dbReference>
<organism evidence="9 10">
    <name type="scientific">Pseudozyma flocculosa</name>
    <dbReference type="NCBI Taxonomy" id="84751"/>
    <lineage>
        <taxon>Eukaryota</taxon>
        <taxon>Fungi</taxon>
        <taxon>Dikarya</taxon>
        <taxon>Basidiomycota</taxon>
        <taxon>Ustilaginomycotina</taxon>
        <taxon>Ustilaginomycetes</taxon>
        <taxon>Ustilaginales</taxon>
        <taxon>Ustilaginaceae</taxon>
        <taxon>Pseudozyma</taxon>
    </lineage>
</organism>
<protein>
    <recommendedName>
        <fullName evidence="8">TLC domain-containing protein</fullName>
    </recommendedName>
</protein>
<feature type="transmembrane region" description="Helical" evidence="7">
    <location>
        <begin position="138"/>
        <end position="156"/>
    </location>
</feature>
<keyword evidence="2 5" id="KW-0812">Transmembrane</keyword>
<evidence type="ECO:0000256" key="2">
    <source>
        <dbReference type="ARBA" id="ARBA00022692"/>
    </source>
</evidence>
<evidence type="ECO:0000256" key="5">
    <source>
        <dbReference type="PROSITE-ProRule" id="PRU00205"/>
    </source>
</evidence>
<feature type="domain" description="TLC" evidence="8">
    <location>
        <begin position="62"/>
        <end position="267"/>
    </location>
</feature>
<feature type="transmembrane region" description="Helical" evidence="7">
    <location>
        <begin position="69"/>
        <end position="89"/>
    </location>
</feature>
<evidence type="ECO:0000256" key="4">
    <source>
        <dbReference type="ARBA" id="ARBA00023136"/>
    </source>
</evidence>
<evidence type="ECO:0000313" key="10">
    <source>
        <dbReference type="Proteomes" id="UP000323386"/>
    </source>
</evidence>
<dbReference type="GO" id="GO:0055088">
    <property type="term" value="P:lipid homeostasis"/>
    <property type="evidence" value="ECO:0007669"/>
    <property type="project" value="TreeGrafter"/>
</dbReference>
<dbReference type="SMART" id="SM00724">
    <property type="entry name" value="TLC"/>
    <property type="match status" value="1"/>
</dbReference>
<dbReference type="InterPro" id="IPR050846">
    <property type="entry name" value="TLCD"/>
</dbReference>
<gene>
    <name evidence="9" type="ORF">PSFLO_00524</name>
</gene>
<sequence length="315" mass="35544">MGLATDLSPWLQPYADQLNVPHMPTHLQTILRSVLLWTSLQLLSSGLSPRLFPKTFATFSKKTRTSWDIHFVAFCHAVVITPLCARIWWKVRQQGNSHPLAVDRLYGYDYEAGEVYAVALGYFIWDSYISIRHEGPGFVAHGLVAFTAFILVYYPVFMYDGLGFLLWELSTPFLNIHWFLDKLGMTGTTLQLVNAVFLLGTYVGARLTFGVYNSISFFKFVVSPPTPHHPPIPRYIANFYMTGNVILNSLNFFWFRAMVRAVQKRFTAKPKPAEAGAIDPKKVLRGQQGVSVGVRGNDDEPFEREAGVIKGGKSQ</sequence>
<keyword evidence="4 5" id="KW-0472">Membrane</keyword>
<feature type="transmembrane region" description="Helical" evidence="7">
    <location>
        <begin position="192"/>
        <end position="215"/>
    </location>
</feature>
<proteinExistence type="predicted"/>
<evidence type="ECO:0000313" key="9">
    <source>
        <dbReference type="EMBL" id="SPO35053.1"/>
    </source>
</evidence>
<dbReference type="PROSITE" id="PS50922">
    <property type="entry name" value="TLC"/>
    <property type="match status" value="1"/>
</dbReference>
<dbReference type="OrthoDB" id="10266980at2759"/>
<dbReference type="GO" id="GO:0016020">
    <property type="term" value="C:membrane"/>
    <property type="evidence" value="ECO:0007669"/>
    <property type="project" value="UniProtKB-SubCell"/>
</dbReference>
<dbReference type="AlphaFoldDB" id="A0A5C3ERW4"/>
<dbReference type="Pfam" id="PF03798">
    <property type="entry name" value="TRAM_LAG1_CLN8"/>
    <property type="match status" value="1"/>
</dbReference>
<feature type="transmembrane region" description="Helical" evidence="7">
    <location>
        <begin position="162"/>
        <end position="180"/>
    </location>
</feature>
<evidence type="ECO:0000256" key="1">
    <source>
        <dbReference type="ARBA" id="ARBA00004141"/>
    </source>
</evidence>
<evidence type="ECO:0000256" key="7">
    <source>
        <dbReference type="SAM" id="Phobius"/>
    </source>
</evidence>
<dbReference type="EMBL" id="OOIP01000001">
    <property type="protein sequence ID" value="SPO35053.1"/>
    <property type="molecule type" value="Genomic_DNA"/>
</dbReference>
<keyword evidence="3 7" id="KW-1133">Transmembrane helix</keyword>
<feature type="transmembrane region" description="Helical" evidence="7">
    <location>
        <begin position="235"/>
        <end position="255"/>
    </location>
</feature>